<reference evidence="8" key="1">
    <citation type="submission" date="2016-10" db="EMBL/GenBank/DDBJ databases">
        <authorList>
            <person name="Varghese N."/>
            <person name="Submissions S."/>
        </authorList>
    </citation>
    <scope>NUCLEOTIDE SEQUENCE [LARGE SCALE GENOMIC DNA]</scope>
    <source>
        <strain evidence="8">DSM 44208</strain>
    </source>
</reference>
<evidence type="ECO:0000256" key="1">
    <source>
        <dbReference type="ARBA" id="ARBA00004776"/>
    </source>
</evidence>
<feature type="region of interest" description="Disordered" evidence="5">
    <location>
        <begin position="434"/>
        <end position="457"/>
    </location>
</feature>
<dbReference type="InterPro" id="IPR029044">
    <property type="entry name" value="Nucleotide-diphossugar_trans"/>
</dbReference>
<dbReference type="Proteomes" id="UP000198857">
    <property type="component" value="Unassembled WGS sequence"/>
</dbReference>
<gene>
    <name evidence="7" type="ORF">SAMN05660464_2175</name>
</gene>
<organism evidence="7 8">
    <name type="scientific">Geodermatophilus dictyosporus</name>
    <dbReference type="NCBI Taxonomy" id="1523247"/>
    <lineage>
        <taxon>Bacteria</taxon>
        <taxon>Bacillati</taxon>
        <taxon>Actinomycetota</taxon>
        <taxon>Actinomycetes</taxon>
        <taxon>Geodermatophilales</taxon>
        <taxon>Geodermatophilaceae</taxon>
        <taxon>Geodermatophilus</taxon>
    </lineage>
</organism>
<evidence type="ECO:0000313" key="8">
    <source>
        <dbReference type="Proteomes" id="UP000198857"/>
    </source>
</evidence>
<keyword evidence="8" id="KW-1185">Reference proteome</keyword>
<dbReference type="Pfam" id="PF00535">
    <property type="entry name" value="Glycos_transf_2"/>
    <property type="match status" value="1"/>
</dbReference>
<feature type="region of interest" description="Disordered" evidence="5">
    <location>
        <begin position="90"/>
        <end position="119"/>
    </location>
</feature>
<comment type="pathway">
    <text evidence="1">Cell wall biogenesis; cell wall polysaccharide biosynthesis.</text>
</comment>
<dbReference type="PANTHER" id="PTHR43179">
    <property type="entry name" value="RHAMNOSYLTRANSFERASE WBBL"/>
    <property type="match status" value="1"/>
</dbReference>
<dbReference type="SUPFAM" id="SSF53448">
    <property type="entry name" value="Nucleotide-diphospho-sugar transferases"/>
    <property type="match status" value="1"/>
</dbReference>
<evidence type="ECO:0000256" key="5">
    <source>
        <dbReference type="SAM" id="MobiDB-lite"/>
    </source>
</evidence>
<evidence type="ECO:0000256" key="2">
    <source>
        <dbReference type="ARBA" id="ARBA00006739"/>
    </source>
</evidence>
<evidence type="ECO:0000256" key="4">
    <source>
        <dbReference type="ARBA" id="ARBA00022679"/>
    </source>
</evidence>
<feature type="compositionally biased region" description="Pro residues" evidence="5">
    <location>
        <begin position="91"/>
        <end position="100"/>
    </location>
</feature>
<keyword evidence="4 7" id="KW-0808">Transferase</keyword>
<dbReference type="EMBL" id="FOWQ01000003">
    <property type="protein sequence ID" value="SFP13632.1"/>
    <property type="molecule type" value="Genomic_DNA"/>
</dbReference>
<evidence type="ECO:0000259" key="6">
    <source>
        <dbReference type="Pfam" id="PF00535"/>
    </source>
</evidence>
<accession>A0A1I5MVR6</accession>
<dbReference type="AlphaFoldDB" id="A0A1I5MVR6"/>
<dbReference type="InterPro" id="IPR001173">
    <property type="entry name" value="Glyco_trans_2-like"/>
</dbReference>
<keyword evidence="3" id="KW-0328">Glycosyltransferase</keyword>
<evidence type="ECO:0000256" key="3">
    <source>
        <dbReference type="ARBA" id="ARBA00022676"/>
    </source>
</evidence>
<feature type="compositionally biased region" description="Low complexity" evidence="5">
    <location>
        <begin position="101"/>
        <end position="119"/>
    </location>
</feature>
<dbReference type="PANTHER" id="PTHR43179:SF12">
    <property type="entry name" value="GALACTOFURANOSYLTRANSFERASE GLFT2"/>
    <property type="match status" value="1"/>
</dbReference>
<dbReference type="STRING" id="1523247.SAMN05660464_2175"/>
<feature type="domain" description="Glycosyltransferase 2-like" evidence="6">
    <location>
        <begin position="123"/>
        <end position="233"/>
    </location>
</feature>
<sequence length="457" mass="49858">MVDRLRGRAWLTRADQKSFFDSVLVVDVDLPSGRVSVAEPLTGPERAPEAVYAVVWRDGVPIGDLEVPGDPATVLPDLPGIVAAQEWPVEPARPPAPESPPGAAGTPARAAPEPRAPQEQDVTIAVCTRDRPEMLRECLVAMSGLERPVAEVLVIDNASADDRTRQVAGEFPFVRYVHEPRRGLDWARNRALVEARTPVIAFTDDDVLVHPGWVSGLLRAFREEPGAAVVTGLVLPAELATPAQVQFEGRGGFRRGFRRRRFAGTTSTPDTGSAKDVVLGAAGAGANVALRRDVALELGGFDVALDVGTPSGGGGDFEMFFRVTSAGHVLVYEPSAVVRHRHRPTMAELARQRRGDGTGNYSILLGAGPRYGRRVRREFLRLAVWWLAQRYARRVVCSLLWPRVWPPALVYPELRGVFTARSGRLYHRGVAQAREQARAHPDEPSPAVVRGLWEPDP</sequence>
<dbReference type="GO" id="GO:0016757">
    <property type="term" value="F:glycosyltransferase activity"/>
    <property type="evidence" value="ECO:0007669"/>
    <property type="project" value="UniProtKB-KW"/>
</dbReference>
<name>A0A1I5MVR6_9ACTN</name>
<evidence type="ECO:0000313" key="7">
    <source>
        <dbReference type="EMBL" id="SFP13632.1"/>
    </source>
</evidence>
<dbReference type="Gene3D" id="3.90.550.10">
    <property type="entry name" value="Spore Coat Polysaccharide Biosynthesis Protein SpsA, Chain A"/>
    <property type="match status" value="1"/>
</dbReference>
<comment type="similarity">
    <text evidence="2">Belongs to the glycosyltransferase 2 family.</text>
</comment>
<proteinExistence type="inferred from homology"/>
<protein>
    <submittedName>
        <fullName evidence="7">Glycosyl transferase family 2</fullName>
    </submittedName>
</protein>